<dbReference type="GO" id="GO:0016491">
    <property type="term" value="F:oxidoreductase activity"/>
    <property type="evidence" value="ECO:0007669"/>
    <property type="project" value="UniProtKB-KW"/>
</dbReference>
<evidence type="ECO:0000313" key="6">
    <source>
        <dbReference type="EMBL" id="CAD9215819.1"/>
    </source>
</evidence>
<dbReference type="GO" id="GO:0071949">
    <property type="term" value="F:FAD binding"/>
    <property type="evidence" value="ECO:0007669"/>
    <property type="project" value="InterPro"/>
</dbReference>
<dbReference type="InterPro" id="IPR036188">
    <property type="entry name" value="FAD/NAD-bd_sf"/>
</dbReference>
<accession>A0A7S1X871</accession>
<dbReference type="SUPFAM" id="SSF51905">
    <property type="entry name" value="FAD/NAD(P)-binding domain"/>
    <property type="match status" value="1"/>
</dbReference>
<dbReference type="EMBL" id="HBGG01034419">
    <property type="protein sequence ID" value="CAD9215819.1"/>
    <property type="molecule type" value="Transcribed_RNA"/>
</dbReference>
<keyword evidence="3" id="KW-0274">FAD</keyword>
<sequence>MAPSCAIERLHLAASAGPRGSSGQGNRRVAFPLLASSSRRSDWRVYQRVSSAPYVSRTRASATGTASASASSNGSAPEVSEKKPLKVLVAGGGIGGLAAAIACRQQGLDVTVFEKVNEYKPFGGPIQLQCNALGALECIAPDVLEQVISAGTVTGDRVNGLLDGESGEWFYRFDTRKPCFKHGLPLTTVVSRFDLLDFLRQAAGESVHSGCRVVSYENTASGVKVTLDDGTVHHGDVLIGADGIRSKVRAQMRNEVNGPPLKYAGYAVYTAVCDYTGIHTDTDKTGYQVFLGPKQYFVSSDVGNGQQQYYAFLDVPAGGDDKWAKCEEWDNYRDMLMDRFGDWCPAVVERLQCTRPEDVERRDVNDLAPDPRWVDGNVALLGDACHAVQPNLGQGGGQAIESSFVLAQELAKASGPNEVNAALMRYSMRRFLRTGAIHGLSRMASIMNTTYKRFLGSEPYDFYPQPVKKMWEKVEEMHIPHPGRVVGQIAVMATMDAVLDYVGYGSNIPQPLGGAAHGNGTHRIPRCQVPGISSPKRNLEEADFKMRGMPGLAK</sequence>
<evidence type="ECO:0000256" key="2">
    <source>
        <dbReference type="ARBA" id="ARBA00022630"/>
    </source>
</evidence>
<evidence type="ECO:0000256" key="1">
    <source>
        <dbReference type="ARBA" id="ARBA00001974"/>
    </source>
</evidence>
<feature type="domain" description="FAD-binding" evidence="5">
    <location>
        <begin position="86"/>
        <end position="431"/>
    </location>
</feature>
<keyword evidence="2" id="KW-0285">Flavoprotein</keyword>
<comment type="cofactor">
    <cofactor evidence="1">
        <name>FAD</name>
        <dbReference type="ChEBI" id="CHEBI:57692"/>
    </cofactor>
</comment>
<dbReference type="PANTHER" id="PTHR46496:SF1">
    <property type="entry name" value="ZEAXANTHIN EPOXIDASE, CHLOROPLASTIC"/>
    <property type="match status" value="1"/>
</dbReference>
<dbReference type="PANTHER" id="PTHR46496">
    <property type="match status" value="1"/>
</dbReference>
<dbReference type="Pfam" id="PF01494">
    <property type="entry name" value="FAD_binding_3"/>
    <property type="match status" value="1"/>
</dbReference>
<proteinExistence type="predicted"/>
<name>A0A7S1X871_9CHLO</name>
<protein>
    <recommendedName>
        <fullName evidence="5">FAD-binding domain-containing protein</fullName>
    </recommendedName>
</protein>
<keyword evidence="4" id="KW-0560">Oxidoreductase</keyword>
<dbReference type="PRINTS" id="PR00420">
    <property type="entry name" value="RNGMNOXGNASE"/>
</dbReference>
<gene>
    <name evidence="6" type="ORF">TCHU04912_LOCUS18059</name>
</gene>
<evidence type="ECO:0000256" key="4">
    <source>
        <dbReference type="ARBA" id="ARBA00023002"/>
    </source>
</evidence>
<evidence type="ECO:0000259" key="5">
    <source>
        <dbReference type="Pfam" id="PF01494"/>
    </source>
</evidence>
<organism evidence="6">
    <name type="scientific">Tetraselmis chuii</name>
    <dbReference type="NCBI Taxonomy" id="63592"/>
    <lineage>
        <taxon>Eukaryota</taxon>
        <taxon>Viridiplantae</taxon>
        <taxon>Chlorophyta</taxon>
        <taxon>core chlorophytes</taxon>
        <taxon>Chlorodendrophyceae</taxon>
        <taxon>Chlorodendrales</taxon>
        <taxon>Chlorodendraceae</taxon>
        <taxon>Tetraselmis</taxon>
    </lineage>
</organism>
<dbReference type="AlphaFoldDB" id="A0A7S1X871"/>
<dbReference type="InterPro" id="IPR002938">
    <property type="entry name" value="FAD-bd"/>
</dbReference>
<dbReference type="Gene3D" id="3.50.50.60">
    <property type="entry name" value="FAD/NAD(P)-binding domain"/>
    <property type="match status" value="1"/>
</dbReference>
<evidence type="ECO:0000256" key="3">
    <source>
        <dbReference type="ARBA" id="ARBA00022827"/>
    </source>
</evidence>
<reference evidence="6" key="1">
    <citation type="submission" date="2021-01" db="EMBL/GenBank/DDBJ databases">
        <authorList>
            <person name="Corre E."/>
            <person name="Pelletier E."/>
            <person name="Niang G."/>
            <person name="Scheremetjew M."/>
            <person name="Finn R."/>
            <person name="Kale V."/>
            <person name="Holt S."/>
            <person name="Cochrane G."/>
            <person name="Meng A."/>
            <person name="Brown T."/>
            <person name="Cohen L."/>
        </authorList>
    </citation>
    <scope>NUCLEOTIDE SEQUENCE</scope>
    <source>
        <strain evidence="6">PLY429</strain>
    </source>
</reference>